<dbReference type="RefSeq" id="WP_109675735.1">
    <property type="nucleotide sequence ID" value="NZ_CP086615.1"/>
</dbReference>
<protein>
    <recommendedName>
        <fullName evidence="5">Tripartite tricarboxylate transporter substrate binding protein</fullName>
    </recommendedName>
</protein>
<dbReference type="Gene3D" id="3.40.190.150">
    <property type="entry name" value="Bordetella uptake gene, domain 1"/>
    <property type="match status" value="1"/>
</dbReference>
<keyword evidence="4" id="KW-1185">Reference proteome</keyword>
<dbReference type="CDD" id="cd07012">
    <property type="entry name" value="PBP2_Bug_TTT"/>
    <property type="match status" value="1"/>
</dbReference>
<dbReference type="InterPro" id="IPR042100">
    <property type="entry name" value="Bug_dom1"/>
</dbReference>
<gene>
    <name evidence="3" type="ORF">DEM34_02060</name>
</gene>
<feature type="chain" id="PRO_5015657367" description="Tripartite tricarboxylate transporter substrate binding protein" evidence="2">
    <location>
        <begin position="25"/>
        <end position="335"/>
    </location>
</feature>
<dbReference type="PANTHER" id="PTHR42928:SF5">
    <property type="entry name" value="BLR1237 PROTEIN"/>
    <property type="match status" value="1"/>
</dbReference>
<comment type="caution">
    <text evidence="3">The sequence shown here is derived from an EMBL/GenBank/DDBJ whole genome shotgun (WGS) entry which is preliminary data.</text>
</comment>
<evidence type="ECO:0000256" key="1">
    <source>
        <dbReference type="ARBA" id="ARBA00006987"/>
    </source>
</evidence>
<dbReference type="InterPro" id="IPR005064">
    <property type="entry name" value="BUG"/>
</dbReference>
<keyword evidence="2" id="KW-0732">Signal</keyword>
<accession>A0A2U2N8N3</accession>
<organism evidence="3 4">
    <name type="scientific">Sediminicurvatus halobius</name>
    <dbReference type="NCBI Taxonomy" id="2182432"/>
    <lineage>
        <taxon>Bacteria</taxon>
        <taxon>Pseudomonadati</taxon>
        <taxon>Pseudomonadota</taxon>
        <taxon>Gammaproteobacteria</taxon>
        <taxon>Chromatiales</taxon>
        <taxon>Ectothiorhodospiraceae</taxon>
        <taxon>Sediminicurvatus</taxon>
    </lineage>
</organism>
<dbReference type="PANTHER" id="PTHR42928">
    <property type="entry name" value="TRICARBOXYLATE-BINDING PROTEIN"/>
    <property type="match status" value="1"/>
</dbReference>
<dbReference type="SUPFAM" id="SSF53850">
    <property type="entry name" value="Periplasmic binding protein-like II"/>
    <property type="match status" value="1"/>
</dbReference>
<feature type="signal peptide" evidence="2">
    <location>
        <begin position="1"/>
        <end position="24"/>
    </location>
</feature>
<dbReference type="AlphaFoldDB" id="A0A2U2N8N3"/>
<dbReference type="PIRSF" id="PIRSF017082">
    <property type="entry name" value="YflP"/>
    <property type="match status" value="1"/>
</dbReference>
<dbReference type="Proteomes" id="UP000245474">
    <property type="component" value="Unassembled WGS sequence"/>
</dbReference>
<proteinExistence type="inferred from homology"/>
<evidence type="ECO:0000256" key="2">
    <source>
        <dbReference type="SAM" id="SignalP"/>
    </source>
</evidence>
<evidence type="ECO:0008006" key="5">
    <source>
        <dbReference type="Google" id="ProtNLM"/>
    </source>
</evidence>
<dbReference type="Pfam" id="PF03401">
    <property type="entry name" value="TctC"/>
    <property type="match status" value="1"/>
</dbReference>
<name>A0A2U2N8N3_9GAMM</name>
<evidence type="ECO:0000313" key="4">
    <source>
        <dbReference type="Proteomes" id="UP000245474"/>
    </source>
</evidence>
<dbReference type="Gene3D" id="3.40.190.10">
    <property type="entry name" value="Periplasmic binding protein-like II"/>
    <property type="match status" value="1"/>
</dbReference>
<reference evidence="3 4" key="1">
    <citation type="submission" date="2018-05" db="EMBL/GenBank/DDBJ databases">
        <title>Spiribacter halobius sp. nov., a moderately halophilic bacterium isolated from marine solar saltern.</title>
        <authorList>
            <person name="Zheng W.-S."/>
            <person name="Lu D.-C."/>
            <person name="Du Z.-J."/>
        </authorList>
    </citation>
    <scope>NUCLEOTIDE SEQUENCE [LARGE SCALE GENOMIC DNA]</scope>
    <source>
        <strain evidence="3 4">E85</strain>
    </source>
</reference>
<sequence>MSVMRNTAGRGLFAMCLVSTAAAAALVPAVAGAQEGFPERPIEITVSYGPGGSSDLAARTFAEAAERHLDGNIVVQNRAGAGGVVGSQHVYSAEPNGYKLLLGRVATLAVGPALRDVPYDPDGFTYVGLLSTDPFACVTGPDKPYSDLAGLKEAIEASPGSVTYNSSGIGSLNQFAALRLLEAMGFDNPAAAATHVPDEGEGPALSAVAGGHIDFFCGNLAPMLQQIQSGQVQPLLVTSEERNEDLPDVPTVSELGHPGLENLVGWSALVGPPNMNDEAHTVLVELMQEVKTDERWQEKVRELGSIPNIRSPQASREFAREQRQGFEDLVERLDL</sequence>
<comment type="similarity">
    <text evidence="1">Belongs to the UPF0065 (bug) family.</text>
</comment>
<dbReference type="OrthoDB" id="9780943at2"/>
<dbReference type="EMBL" id="QFFI01000002">
    <property type="protein sequence ID" value="PWG65546.1"/>
    <property type="molecule type" value="Genomic_DNA"/>
</dbReference>
<evidence type="ECO:0000313" key="3">
    <source>
        <dbReference type="EMBL" id="PWG65546.1"/>
    </source>
</evidence>